<dbReference type="InterPro" id="IPR012349">
    <property type="entry name" value="Split_barrel_FMN-bd"/>
</dbReference>
<dbReference type="EMBL" id="SSSM01000001">
    <property type="protein sequence ID" value="THG33345.1"/>
    <property type="molecule type" value="Genomic_DNA"/>
</dbReference>
<organism evidence="1 2">
    <name type="scientific">Naasia lichenicola</name>
    <dbReference type="NCBI Taxonomy" id="2565933"/>
    <lineage>
        <taxon>Bacteria</taxon>
        <taxon>Bacillati</taxon>
        <taxon>Actinomycetota</taxon>
        <taxon>Actinomycetes</taxon>
        <taxon>Micrococcales</taxon>
        <taxon>Microbacteriaceae</taxon>
        <taxon>Naasia</taxon>
    </lineage>
</organism>
<sequence>MSGAAARRPFIGRILKHTLNPLTLRIARSTRGPFAIVRHAGRRSGRSFETPIIARPLPDGFMIELTYGPNVDWFRNIRAAGGCVILWHGVEHRMVALEPVDAVVGIAAFSATQQRILRLLRRQDFVKLVEGALTPAVGST</sequence>
<keyword evidence="2" id="KW-1185">Reference proteome</keyword>
<dbReference type="Gene3D" id="2.30.110.10">
    <property type="entry name" value="Electron Transport, Fmn-binding Protein, Chain A"/>
    <property type="match status" value="1"/>
</dbReference>
<dbReference type="RefSeq" id="WP_136426127.1">
    <property type="nucleotide sequence ID" value="NZ_SSSM01000001.1"/>
</dbReference>
<name>A0A4S4FU71_9MICO</name>
<dbReference type="OrthoDB" id="3778270at2"/>
<protein>
    <submittedName>
        <fullName evidence="1">Nitroreductase family deazaflavin-dependent oxidoreductase</fullName>
    </submittedName>
</protein>
<gene>
    <name evidence="1" type="ORF">E6C64_03045</name>
</gene>
<reference evidence="1 2" key="1">
    <citation type="submission" date="2019-04" db="EMBL/GenBank/DDBJ databases">
        <authorList>
            <person name="Jiang L."/>
        </authorList>
    </citation>
    <scope>NUCLEOTIDE SEQUENCE [LARGE SCALE GENOMIC DNA]</scope>
    <source>
        <strain evidence="1 2">YIM 131853</strain>
    </source>
</reference>
<evidence type="ECO:0000313" key="2">
    <source>
        <dbReference type="Proteomes" id="UP000309133"/>
    </source>
</evidence>
<dbReference type="Proteomes" id="UP000309133">
    <property type="component" value="Unassembled WGS sequence"/>
</dbReference>
<evidence type="ECO:0000313" key="1">
    <source>
        <dbReference type="EMBL" id="THG33345.1"/>
    </source>
</evidence>
<proteinExistence type="predicted"/>
<accession>A0A4S4FU71</accession>
<dbReference type="AlphaFoldDB" id="A0A4S4FU71"/>
<comment type="caution">
    <text evidence="1">The sequence shown here is derived from an EMBL/GenBank/DDBJ whole genome shotgun (WGS) entry which is preliminary data.</text>
</comment>